<proteinExistence type="predicted"/>
<dbReference type="Pfam" id="PF00395">
    <property type="entry name" value="SLH"/>
    <property type="match status" value="2"/>
</dbReference>
<evidence type="ECO:0000313" key="5">
    <source>
        <dbReference type="Proteomes" id="UP000242520"/>
    </source>
</evidence>
<dbReference type="STRING" id="1123350.SAMN02744040_01627"/>
<evidence type="ECO:0000256" key="1">
    <source>
        <dbReference type="ARBA" id="ARBA00022737"/>
    </source>
</evidence>
<reference evidence="5" key="1">
    <citation type="submission" date="2016-11" db="EMBL/GenBank/DDBJ databases">
        <authorList>
            <person name="Varghese N."/>
            <person name="Submissions S."/>
        </authorList>
    </citation>
    <scope>NUCLEOTIDE SEQUENCE [LARGE SCALE GENOMIC DNA]</scope>
    <source>
        <strain evidence="5">DSM 15285</strain>
    </source>
</reference>
<dbReference type="AlphaFoldDB" id="A0A1M5S6B5"/>
<dbReference type="Gene3D" id="2.60.40.1080">
    <property type="match status" value="1"/>
</dbReference>
<keyword evidence="2" id="KW-0732">Signal</keyword>
<feature type="chain" id="PRO_5012409476" evidence="2">
    <location>
        <begin position="27"/>
        <end position="1074"/>
    </location>
</feature>
<dbReference type="RefSeq" id="WP_072725401.1">
    <property type="nucleotide sequence ID" value="NZ_FQXH01000017.1"/>
</dbReference>
<feature type="signal peptide" evidence="2">
    <location>
        <begin position="1"/>
        <end position="26"/>
    </location>
</feature>
<dbReference type="Proteomes" id="UP000242520">
    <property type="component" value="Unassembled WGS sequence"/>
</dbReference>
<evidence type="ECO:0000256" key="2">
    <source>
        <dbReference type="SAM" id="SignalP"/>
    </source>
</evidence>
<evidence type="ECO:0000259" key="3">
    <source>
        <dbReference type="PROSITE" id="PS51272"/>
    </source>
</evidence>
<sequence length="1074" mass="119311">MKNTKKVLSVALAGALAFGGMSTAFAAAPEMNKDTDKKVVEAVERLSAFGIVNGMEDGKYHEEMKVTREQFAKILVTALGLSDAADAAKGATKFSDVDGSRWSSGYINVAAGQGLLNGYPDGTFKPTKEVSYAEAVTMLVRALGYKDEFLPGSWPGNYVAKAADTGITSGAKFADANGTADRGTVAVLVDNALDAKVVKVSEYLGGEIKYTESKVTLLKEKLDVNKYEDVRLLADKTVDDSLDKDEVKVKFLKTTDEDDKENVKNMYKAEDVREFDLAEDTNLKPMLGEEVTIYLNDDNEVIYAQRENDDKANFDFIDKVTKDKEISLVKFNDEYEFAKNAVVYVFDDDKNKYKKEVDYDKLKVEDIVGHVGKFVVKNNKIVYAEIKGSGEDAADPWMLVKENKDGVLKGICETDADYELDLSKDGDFKGVLVFDQYGNKMDVKDIEENSLIYAQKQKYEGDDYAVVTVLKENVVKGKLGKVKKDEIEIGGKSYDIASYTDKNGDVQYNAYYSIDKDEHSKAWKTDSDWEKDMEDADDAEMVAYLDATGKIVYLTSEVKETSGYRYGIVTKAYADGDKIEVYTITKDGKGEKVKYNLEEDKDFENHKEIRKDDNGKFKEDNVKGTAIKRGDVVKFKLNKNGEIAEDELYVMDKDSAWTAKDDFGKDSIKTKEGKSFSIDSKTVLINAEGFEPGNNDFDTDDFGIIKWADIKEDASENARFFVFTDDDSDVDAEAVIFIGENGLTSANDEEAIYVIDKWTKHGDTYIEYADEDGKVHEREVYNKDDVEKEDAYIAKVKSDGKIELMKRKAGETVKDYKIVDGKVIEKDGKTIKVKDIFGNTEDYTLKSDTVVYEENSKKSISKIKKGDAVSFIVEDGVSVRVVERLVDDEEDKVIDKVENAEKKDIELASLSDVTVKERATTTVEVTVNPKDVKLVAKAKDESIAEVSVVDGKVSVKGLKEGETTVTVTATKDGYNSAEKTFKVTVEKKEETPSEDDSMITNAEAKGTVATAVSGDIDAKVTKVEVIYDGKTKEAKLADGKFTWNIFPGLDKGDKIIVKAYVGTELKDTDEVIVK</sequence>
<protein>
    <submittedName>
        <fullName evidence="4">S-layer homology domain-containing protein</fullName>
    </submittedName>
</protein>
<dbReference type="OrthoDB" id="1704165at2"/>
<accession>A0A1M5S6B5</accession>
<evidence type="ECO:0000313" key="4">
    <source>
        <dbReference type="EMBL" id="SHH33473.1"/>
    </source>
</evidence>
<feature type="domain" description="SLH" evidence="3">
    <location>
        <begin position="26"/>
        <end position="89"/>
    </location>
</feature>
<organism evidence="4 5">
    <name type="scientific">Tepidibacter thalassicus DSM 15285</name>
    <dbReference type="NCBI Taxonomy" id="1123350"/>
    <lineage>
        <taxon>Bacteria</taxon>
        <taxon>Bacillati</taxon>
        <taxon>Bacillota</taxon>
        <taxon>Clostridia</taxon>
        <taxon>Peptostreptococcales</taxon>
        <taxon>Peptostreptococcaceae</taxon>
        <taxon>Tepidibacter</taxon>
    </lineage>
</organism>
<dbReference type="InterPro" id="IPR001119">
    <property type="entry name" value="SLH_dom"/>
</dbReference>
<dbReference type="PROSITE" id="PS51272">
    <property type="entry name" value="SLH"/>
    <property type="match status" value="2"/>
</dbReference>
<dbReference type="InterPro" id="IPR003343">
    <property type="entry name" value="Big_2"/>
</dbReference>
<dbReference type="Pfam" id="PF02368">
    <property type="entry name" value="Big_2"/>
    <property type="match status" value="1"/>
</dbReference>
<gene>
    <name evidence="4" type="ORF">SAMN02744040_01627</name>
</gene>
<keyword evidence="5" id="KW-1185">Reference proteome</keyword>
<dbReference type="EMBL" id="FQXH01000017">
    <property type="protein sequence ID" value="SHH33473.1"/>
    <property type="molecule type" value="Genomic_DNA"/>
</dbReference>
<feature type="domain" description="SLH" evidence="3">
    <location>
        <begin position="90"/>
        <end position="153"/>
    </location>
</feature>
<dbReference type="PANTHER" id="PTHR43308">
    <property type="entry name" value="OUTER MEMBRANE PROTEIN ALPHA-RELATED"/>
    <property type="match status" value="1"/>
</dbReference>
<dbReference type="InterPro" id="IPR051465">
    <property type="entry name" value="Cell_Envelope_Struct_Comp"/>
</dbReference>
<name>A0A1M5S6B5_9FIRM</name>
<dbReference type="PANTHER" id="PTHR43308:SF5">
    <property type="entry name" value="S-LAYER PROTEIN _ PEPTIDOGLYCAN ENDO-BETA-N-ACETYLGLUCOSAMINIDASE"/>
    <property type="match status" value="1"/>
</dbReference>
<keyword evidence="1" id="KW-0677">Repeat</keyword>